<accession>A0A8H4GS77</accession>
<evidence type="ECO:0000259" key="6">
    <source>
        <dbReference type="Pfam" id="PF02826"/>
    </source>
</evidence>
<evidence type="ECO:0000313" key="8">
    <source>
        <dbReference type="Proteomes" id="UP000653565"/>
    </source>
</evidence>
<keyword evidence="2 4" id="KW-0560">Oxidoreductase</keyword>
<dbReference type="SUPFAM" id="SSF51735">
    <property type="entry name" value="NAD(P)-binding Rossmann-fold domains"/>
    <property type="match status" value="1"/>
</dbReference>
<evidence type="ECO:0000256" key="3">
    <source>
        <dbReference type="ARBA" id="ARBA00023027"/>
    </source>
</evidence>
<dbReference type="AlphaFoldDB" id="A0A8H4GS77"/>
<dbReference type="InterPro" id="IPR006140">
    <property type="entry name" value="D-isomer_DH_NAD-bd"/>
</dbReference>
<dbReference type="Pfam" id="PF02826">
    <property type="entry name" value="2-Hacid_dh_C"/>
    <property type="match status" value="1"/>
</dbReference>
<evidence type="ECO:0000256" key="2">
    <source>
        <dbReference type="ARBA" id="ARBA00023002"/>
    </source>
</evidence>
<dbReference type="PANTHER" id="PTHR43761">
    <property type="entry name" value="D-ISOMER SPECIFIC 2-HYDROXYACID DEHYDROGENASE FAMILY PROTEIN (AFU_ORTHOLOGUE AFUA_1G13630)"/>
    <property type="match status" value="1"/>
</dbReference>
<dbReference type="EMBL" id="JAAAPX010000182">
    <property type="protein sequence ID" value="KAF4227401.1"/>
    <property type="molecule type" value="Genomic_DNA"/>
</dbReference>
<keyword evidence="8" id="KW-1185">Reference proteome</keyword>
<evidence type="ECO:0008006" key="9">
    <source>
        <dbReference type="Google" id="ProtNLM"/>
    </source>
</evidence>
<keyword evidence="3" id="KW-0520">NAD</keyword>
<reference evidence="7" key="2">
    <citation type="submission" date="2020-04" db="EMBL/GenBank/DDBJ databases">
        <authorList>
            <person name="Santos R.A.C."/>
            <person name="Steenwyk J.L."/>
            <person name="Rivero-Menendez O."/>
            <person name="Mead M.E."/>
            <person name="Silva L.P."/>
            <person name="Bastos R.W."/>
            <person name="Alastruey-Izquierdo A."/>
            <person name="Goldman G.H."/>
            <person name="Rokas A."/>
        </authorList>
    </citation>
    <scope>NUCLEOTIDE SEQUENCE</scope>
    <source>
        <strain evidence="7">CNM-CM6805</strain>
    </source>
</reference>
<dbReference type="InterPro" id="IPR050418">
    <property type="entry name" value="D-iso_2-hydroxyacid_DH_PdxB"/>
</dbReference>
<dbReference type="InterPro" id="IPR006139">
    <property type="entry name" value="D-isomer_2_OHA_DH_cat_dom"/>
</dbReference>
<dbReference type="GO" id="GO:0016616">
    <property type="term" value="F:oxidoreductase activity, acting on the CH-OH group of donors, NAD or NADP as acceptor"/>
    <property type="evidence" value="ECO:0007669"/>
    <property type="project" value="InterPro"/>
</dbReference>
<comment type="similarity">
    <text evidence="1 4">Belongs to the D-isomer specific 2-hydroxyacid dehydrogenase family.</text>
</comment>
<gene>
    <name evidence="7" type="ORF">CNMCM6805_003041</name>
</gene>
<organism evidence="7 8">
    <name type="scientific">Aspergillus fumigatiaffinis</name>
    <dbReference type="NCBI Taxonomy" id="340414"/>
    <lineage>
        <taxon>Eukaryota</taxon>
        <taxon>Fungi</taxon>
        <taxon>Dikarya</taxon>
        <taxon>Ascomycota</taxon>
        <taxon>Pezizomycotina</taxon>
        <taxon>Eurotiomycetes</taxon>
        <taxon>Eurotiomycetidae</taxon>
        <taxon>Eurotiales</taxon>
        <taxon>Aspergillaceae</taxon>
        <taxon>Aspergillus</taxon>
        <taxon>Aspergillus subgen. Fumigati</taxon>
    </lineage>
</organism>
<dbReference type="SUPFAM" id="SSF52283">
    <property type="entry name" value="Formate/glycerate dehydrogenase catalytic domain-like"/>
    <property type="match status" value="1"/>
</dbReference>
<proteinExistence type="inferred from homology"/>
<evidence type="ECO:0000259" key="5">
    <source>
        <dbReference type="Pfam" id="PF00389"/>
    </source>
</evidence>
<protein>
    <recommendedName>
        <fullName evidence="9">Glycerate dehydrogenase</fullName>
    </recommendedName>
</protein>
<dbReference type="Proteomes" id="UP000653565">
    <property type="component" value="Unassembled WGS sequence"/>
</dbReference>
<feature type="domain" description="D-isomer specific 2-hydroxyacid dehydrogenase catalytic" evidence="5">
    <location>
        <begin position="34"/>
        <end position="362"/>
    </location>
</feature>
<feature type="domain" description="D-isomer specific 2-hydroxyacid dehydrogenase NAD-binding" evidence="6">
    <location>
        <begin position="196"/>
        <end position="334"/>
    </location>
</feature>
<dbReference type="OrthoDB" id="298012at2759"/>
<dbReference type="InterPro" id="IPR036291">
    <property type="entry name" value="NAD(P)-bd_dom_sf"/>
</dbReference>
<evidence type="ECO:0000256" key="1">
    <source>
        <dbReference type="ARBA" id="ARBA00005854"/>
    </source>
</evidence>
<evidence type="ECO:0000256" key="4">
    <source>
        <dbReference type="RuleBase" id="RU003719"/>
    </source>
</evidence>
<dbReference type="GO" id="GO:0051287">
    <property type="term" value="F:NAD binding"/>
    <property type="evidence" value="ECO:0007669"/>
    <property type="project" value="InterPro"/>
</dbReference>
<dbReference type="Pfam" id="PF00389">
    <property type="entry name" value="2-Hacid_dh"/>
    <property type="match status" value="1"/>
</dbReference>
<sequence length="365" mass="39323">MSASPSPTHHHIVFLQADYCPIPEFRFPPGHTFTTTVYQQTSLSELHSRIHDASVVVFSYIPFDAHTLSPEVTPHLKLIAVAAVGTDCIDLEACRKRGITVSRSVGANVDSVSEHAIGLYFASRRRILDMHMLTRAGEWAHKKGTILYQLLDKHGQPPLSCQDEVVGIIGNGVVGESVKSNVVPSIVALEADNTNAGQRIAQLARNLGMKVLISARKDSAASASLSTVDSIERTPFDAVIRQSTVIFVAVPLSPSTRNLISTPELENMSPHTVIVNVSRGGIVDEDALLEALRKGTISGAATDVFRVEPAGLDNSPLLSDGTKDLNLIVTPHLAWLSKKTLANYSQMVQQAIEGWSAGQPCNVVT</sequence>
<reference evidence="7" key="1">
    <citation type="journal article" date="2020" name="bioRxiv">
        <title>Genomic and phenotypic heterogeneity of clinical isolates of the human pathogens Aspergillus fumigatus, Aspergillus lentulus and Aspergillus fumigatiaffinis.</title>
        <authorList>
            <person name="dos Santos R.A.C."/>
            <person name="Steenwyk J.L."/>
            <person name="Rivero-Menendez O."/>
            <person name="Mead M.E."/>
            <person name="Silva L.P."/>
            <person name="Bastos R.W."/>
            <person name="Alastruey-Izquierdo A."/>
            <person name="Goldman G.H."/>
            <person name="Rokas A."/>
        </authorList>
    </citation>
    <scope>NUCLEOTIDE SEQUENCE</scope>
    <source>
        <strain evidence="7">CNM-CM6805</strain>
    </source>
</reference>
<dbReference type="CDD" id="cd05198">
    <property type="entry name" value="formate_dh_like"/>
    <property type="match status" value="1"/>
</dbReference>
<evidence type="ECO:0000313" key="7">
    <source>
        <dbReference type="EMBL" id="KAF4227401.1"/>
    </source>
</evidence>
<dbReference type="PANTHER" id="PTHR43761:SF1">
    <property type="entry name" value="D-ISOMER SPECIFIC 2-HYDROXYACID DEHYDROGENASE CATALYTIC DOMAIN-CONTAINING PROTEIN-RELATED"/>
    <property type="match status" value="1"/>
</dbReference>
<dbReference type="Gene3D" id="3.40.50.720">
    <property type="entry name" value="NAD(P)-binding Rossmann-like Domain"/>
    <property type="match status" value="4"/>
</dbReference>
<name>A0A8H4GS77_9EURO</name>
<comment type="caution">
    <text evidence="7">The sequence shown here is derived from an EMBL/GenBank/DDBJ whole genome shotgun (WGS) entry which is preliminary data.</text>
</comment>